<evidence type="ECO:0000256" key="1">
    <source>
        <dbReference type="SAM" id="Coils"/>
    </source>
</evidence>
<accession>D5BMX5</accession>
<keyword evidence="1" id="KW-0175">Coiled coil</keyword>
<dbReference type="Pfam" id="PF06676">
    <property type="entry name" value="DUF1178"/>
    <property type="match status" value="1"/>
</dbReference>
<feature type="region of interest" description="Disordered" evidence="2">
    <location>
        <begin position="53"/>
        <end position="114"/>
    </location>
</feature>
<dbReference type="EMBL" id="CP001751">
    <property type="protein sequence ID" value="ADE40168.1"/>
    <property type="molecule type" value="Genomic_DNA"/>
</dbReference>
<dbReference type="AlphaFoldDB" id="D5BMX5"/>
<dbReference type="OrthoDB" id="9799894at2"/>
<proteinExistence type="predicted"/>
<name>D5BMX5_PUNMI</name>
<protein>
    <recommendedName>
        <fullName evidence="5">DUF1178 family protein</fullName>
    </recommendedName>
</protein>
<evidence type="ECO:0000256" key="2">
    <source>
        <dbReference type="SAM" id="MobiDB-lite"/>
    </source>
</evidence>
<gene>
    <name evidence="3" type="ordered locus">SAR116_1925</name>
</gene>
<dbReference type="PIRSF" id="PIRSF032131">
    <property type="entry name" value="UCP032131"/>
    <property type="match status" value="1"/>
</dbReference>
<dbReference type="HOGENOM" id="CLU_112041_1_0_5"/>
<keyword evidence="4" id="KW-1185">Reference proteome</keyword>
<dbReference type="RefSeq" id="WP_013046795.1">
    <property type="nucleotide sequence ID" value="NC_014010.1"/>
</dbReference>
<dbReference type="eggNOG" id="COG5319">
    <property type="taxonomic scope" value="Bacteria"/>
</dbReference>
<organism evidence="3 4">
    <name type="scientific">Puniceispirillum marinum (strain IMCC1322)</name>
    <dbReference type="NCBI Taxonomy" id="488538"/>
    <lineage>
        <taxon>Bacteria</taxon>
        <taxon>Pseudomonadati</taxon>
        <taxon>Pseudomonadota</taxon>
        <taxon>Alphaproteobacteria</taxon>
        <taxon>Candidatus Puniceispirillales</taxon>
        <taxon>Candidatus Puniceispirillaceae</taxon>
        <taxon>Candidatus Puniceispirillum</taxon>
    </lineage>
</organism>
<dbReference type="Proteomes" id="UP000007460">
    <property type="component" value="Chromosome"/>
</dbReference>
<sequence>MIKYQLICENAHSFEGWFQNAGAYDDQKASGDIACPVCEITSVKKALMTPSLASPKMRKTPTPLPPTIDDAIKTDIPVPKAGTGKPAVESGTSLSMSAAVKSPVQSSAKPPERISEKAVEQMAEMMSELRQLQRKVRSECRDVGNDFAEEARKMHYGEAEPEGIYGHATAKERAELDDEGIDIVELPLLPLDN</sequence>
<feature type="coiled-coil region" evidence="1">
    <location>
        <begin position="115"/>
        <end position="142"/>
    </location>
</feature>
<evidence type="ECO:0008006" key="5">
    <source>
        <dbReference type="Google" id="ProtNLM"/>
    </source>
</evidence>
<evidence type="ECO:0000313" key="3">
    <source>
        <dbReference type="EMBL" id="ADE40168.1"/>
    </source>
</evidence>
<reference evidence="3 4" key="1">
    <citation type="journal article" date="2010" name="J. Bacteriol.">
        <title>Complete genome sequence of "Candidatus Puniceispirillum marinum" IMCC1322, a representative of the SAR116 clade in the Alphaproteobacteria.</title>
        <authorList>
            <person name="Oh H.M."/>
            <person name="Kwon K.K."/>
            <person name="Kang I."/>
            <person name="Kang S.G."/>
            <person name="Lee J.H."/>
            <person name="Kim S.J."/>
            <person name="Cho J.C."/>
        </authorList>
    </citation>
    <scope>NUCLEOTIDE SEQUENCE [LARGE SCALE GENOMIC DNA]</scope>
    <source>
        <strain evidence="3 4">IMCC1322</strain>
    </source>
</reference>
<dbReference type="KEGG" id="apb:SAR116_1925"/>
<dbReference type="InterPro" id="IPR009562">
    <property type="entry name" value="DUF1178"/>
</dbReference>
<evidence type="ECO:0000313" key="4">
    <source>
        <dbReference type="Proteomes" id="UP000007460"/>
    </source>
</evidence>